<dbReference type="AlphaFoldDB" id="A0A084AHD1"/>
<evidence type="ECO:0000256" key="3">
    <source>
        <dbReference type="ARBA" id="ARBA00022729"/>
    </source>
</evidence>
<name>A0A084AHD1_STACB</name>
<keyword evidence="3 7" id="KW-0732">Signal</keyword>
<dbReference type="EMBL" id="KL648730">
    <property type="protein sequence ID" value="KEY64710.1"/>
    <property type="molecule type" value="Genomic_DNA"/>
</dbReference>
<keyword evidence="4" id="KW-1133">Transmembrane helix</keyword>
<evidence type="ECO:0000313" key="9">
    <source>
        <dbReference type="EMBL" id="KEY64710.1"/>
    </source>
</evidence>
<sequence length="212" mass="23451">MAATKTLTAVAAIFLLQHTQATNFQLPPCLEPFRPFVYSGCYQDGSPRTLEYRSEQSSRNMTIEACVAECKGEFPWYHVYAAKKMAHYVPLGNGFRYAGLEYYGECYCGATVNSPALDESQCNLPCNGNSSETCGGNDALSIYQDTTFTTHPSEVDIEDYAPLGCYTDDGPNGRSLPWPRDIPQETFTPAQCLSACRDRGFPFAGTEYSRKS</sequence>
<evidence type="ECO:0000259" key="8">
    <source>
        <dbReference type="PROSITE" id="PS51212"/>
    </source>
</evidence>
<organism evidence="9 10">
    <name type="scientific">Stachybotrys chartarum (strain CBS 109288 / IBT 7711)</name>
    <name type="common">Toxic black mold</name>
    <name type="synonym">Stilbospora chartarum</name>
    <dbReference type="NCBI Taxonomy" id="1280523"/>
    <lineage>
        <taxon>Eukaryota</taxon>
        <taxon>Fungi</taxon>
        <taxon>Dikarya</taxon>
        <taxon>Ascomycota</taxon>
        <taxon>Pezizomycotina</taxon>
        <taxon>Sordariomycetes</taxon>
        <taxon>Hypocreomycetidae</taxon>
        <taxon>Hypocreales</taxon>
        <taxon>Stachybotryaceae</taxon>
        <taxon>Stachybotrys</taxon>
    </lineage>
</organism>
<evidence type="ECO:0000313" key="10">
    <source>
        <dbReference type="Proteomes" id="UP000028045"/>
    </source>
</evidence>
<proteinExistence type="predicted"/>
<dbReference type="OrthoDB" id="2019572at2759"/>
<evidence type="ECO:0000256" key="4">
    <source>
        <dbReference type="ARBA" id="ARBA00022989"/>
    </source>
</evidence>
<keyword evidence="6" id="KW-0325">Glycoprotein</keyword>
<evidence type="ECO:0000256" key="6">
    <source>
        <dbReference type="ARBA" id="ARBA00023180"/>
    </source>
</evidence>
<dbReference type="PANTHER" id="PTHR24269">
    <property type="entry name" value="KREMEN PROTEIN"/>
    <property type="match status" value="1"/>
</dbReference>
<dbReference type="Pfam" id="PF01822">
    <property type="entry name" value="WSC"/>
    <property type="match status" value="2"/>
</dbReference>
<protein>
    <recommendedName>
        <fullName evidence="8">WSC domain-containing protein</fullName>
    </recommendedName>
</protein>
<reference evidence="9 10" key="1">
    <citation type="journal article" date="2014" name="BMC Genomics">
        <title>Comparative genome sequencing reveals chemotype-specific gene clusters in the toxigenic black mold Stachybotrys.</title>
        <authorList>
            <person name="Semeiks J."/>
            <person name="Borek D."/>
            <person name="Otwinowski Z."/>
            <person name="Grishin N.V."/>
        </authorList>
    </citation>
    <scope>NUCLEOTIDE SEQUENCE [LARGE SCALE GENOMIC DNA]</scope>
    <source>
        <strain evidence="10">CBS 109288 / IBT 7711</strain>
    </source>
</reference>
<feature type="chain" id="PRO_5001770703" description="WSC domain-containing protein" evidence="7">
    <location>
        <begin position="22"/>
        <end position="212"/>
    </location>
</feature>
<dbReference type="GO" id="GO:0005886">
    <property type="term" value="C:plasma membrane"/>
    <property type="evidence" value="ECO:0007669"/>
    <property type="project" value="TreeGrafter"/>
</dbReference>
<evidence type="ECO:0000256" key="2">
    <source>
        <dbReference type="ARBA" id="ARBA00022692"/>
    </source>
</evidence>
<dbReference type="SMART" id="SM00321">
    <property type="entry name" value="WSC"/>
    <property type="match status" value="1"/>
</dbReference>
<dbReference type="PANTHER" id="PTHR24269:SF16">
    <property type="entry name" value="PROTEIN SLG1"/>
    <property type="match status" value="1"/>
</dbReference>
<dbReference type="InterPro" id="IPR002889">
    <property type="entry name" value="WSC_carb-bd"/>
</dbReference>
<comment type="subcellular location">
    <subcellularLocation>
        <location evidence="1">Membrane</location>
        <topology evidence="1">Single-pass membrane protein</topology>
    </subcellularLocation>
</comment>
<accession>A0A084AHD1</accession>
<evidence type="ECO:0000256" key="5">
    <source>
        <dbReference type="ARBA" id="ARBA00023136"/>
    </source>
</evidence>
<dbReference type="InterPro" id="IPR051836">
    <property type="entry name" value="Kremen_rcpt"/>
</dbReference>
<dbReference type="PROSITE" id="PS51212">
    <property type="entry name" value="WSC"/>
    <property type="match status" value="1"/>
</dbReference>
<keyword evidence="2" id="KW-0812">Transmembrane</keyword>
<dbReference type="Proteomes" id="UP000028045">
    <property type="component" value="Unassembled WGS sequence"/>
</dbReference>
<gene>
    <name evidence="9" type="ORF">S7711_09909</name>
</gene>
<evidence type="ECO:0000256" key="7">
    <source>
        <dbReference type="SAM" id="SignalP"/>
    </source>
</evidence>
<keyword evidence="10" id="KW-1185">Reference proteome</keyword>
<keyword evidence="5" id="KW-0472">Membrane</keyword>
<dbReference type="HOGENOM" id="CLU_1300403_0_0_1"/>
<evidence type="ECO:0000256" key="1">
    <source>
        <dbReference type="ARBA" id="ARBA00004167"/>
    </source>
</evidence>
<feature type="signal peptide" evidence="7">
    <location>
        <begin position="1"/>
        <end position="21"/>
    </location>
</feature>
<feature type="domain" description="WSC" evidence="8">
    <location>
        <begin position="35"/>
        <end position="146"/>
    </location>
</feature>